<protein>
    <recommendedName>
        <fullName evidence="12 13">Mitochondrial import inner membrane translocase subunit TIM44</fullName>
    </recommendedName>
</protein>
<evidence type="ECO:0000256" key="10">
    <source>
        <dbReference type="ARBA" id="ARBA00023128"/>
    </source>
</evidence>
<comment type="subcellular location">
    <subcellularLocation>
        <location evidence="1">Mitochondrion inner membrane</location>
        <topology evidence="1">Peripheral membrane protein</topology>
    </subcellularLocation>
</comment>
<evidence type="ECO:0000256" key="14">
    <source>
        <dbReference type="SAM" id="MobiDB-lite"/>
    </source>
</evidence>
<keyword evidence="7 13" id="KW-0653">Protein transport</keyword>
<keyword evidence="11 13" id="KW-0472">Membrane</keyword>
<feature type="region of interest" description="Disordered" evidence="14">
    <location>
        <begin position="43"/>
        <end position="67"/>
    </location>
</feature>
<dbReference type="InterPro" id="IPR039544">
    <property type="entry name" value="Tim44-like"/>
</dbReference>
<keyword evidence="4" id="KW-0547">Nucleotide-binding</keyword>
<organism evidence="16 17">
    <name type="scientific">Ceraceosorus bombacis</name>
    <dbReference type="NCBI Taxonomy" id="401625"/>
    <lineage>
        <taxon>Eukaryota</taxon>
        <taxon>Fungi</taxon>
        <taxon>Dikarya</taxon>
        <taxon>Basidiomycota</taxon>
        <taxon>Ustilaginomycotina</taxon>
        <taxon>Exobasidiomycetes</taxon>
        <taxon>Ceraceosorales</taxon>
        <taxon>Ceraceosoraceae</taxon>
        <taxon>Ceraceosorus</taxon>
    </lineage>
</organism>
<evidence type="ECO:0000256" key="3">
    <source>
        <dbReference type="ARBA" id="ARBA00022448"/>
    </source>
</evidence>
<keyword evidence="6" id="KW-0067">ATP-binding</keyword>
<evidence type="ECO:0000259" key="15">
    <source>
        <dbReference type="SMART" id="SM00978"/>
    </source>
</evidence>
<reference evidence="16 17" key="1">
    <citation type="submission" date="2014-09" db="EMBL/GenBank/DDBJ databases">
        <authorList>
            <person name="Magalhaes I.L.F."/>
            <person name="Oliveira U."/>
            <person name="Santos F.R."/>
            <person name="Vidigal T.H.D.A."/>
            <person name="Brescovit A.D."/>
            <person name="Santos A.J."/>
        </authorList>
    </citation>
    <scope>NUCLEOTIDE SEQUENCE [LARGE SCALE GENOMIC DNA]</scope>
</reference>
<evidence type="ECO:0000256" key="6">
    <source>
        <dbReference type="ARBA" id="ARBA00022840"/>
    </source>
</evidence>
<evidence type="ECO:0000256" key="12">
    <source>
        <dbReference type="ARBA" id="ARBA00074309"/>
    </source>
</evidence>
<name>A0A0P1BAP4_9BASI</name>
<feature type="compositionally biased region" description="Low complexity" evidence="14">
    <location>
        <begin position="243"/>
        <end position="274"/>
    </location>
</feature>
<feature type="region of interest" description="Disordered" evidence="14">
    <location>
        <begin position="1"/>
        <end position="31"/>
    </location>
</feature>
<dbReference type="OrthoDB" id="10265990at2759"/>
<dbReference type="Gene3D" id="3.10.450.240">
    <property type="match status" value="1"/>
</dbReference>
<evidence type="ECO:0000256" key="7">
    <source>
        <dbReference type="ARBA" id="ARBA00022927"/>
    </source>
</evidence>
<dbReference type="GO" id="GO:0005743">
    <property type="term" value="C:mitochondrial inner membrane"/>
    <property type="evidence" value="ECO:0007669"/>
    <property type="project" value="UniProtKB-SubCell"/>
</dbReference>
<feature type="compositionally biased region" description="Low complexity" evidence="14">
    <location>
        <begin position="1"/>
        <end position="11"/>
    </location>
</feature>
<dbReference type="EMBL" id="CCYA01000199">
    <property type="protein sequence ID" value="CEH13087.1"/>
    <property type="molecule type" value="Genomic_DNA"/>
</dbReference>
<dbReference type="InterPro" id="IPR017303">
    <property type="entry name" value="Tim44"/>
</dbReference>
<evidence type="ECO:0000256" key="1">
    <source>
        <dbReference type="ARBA" id="ARBA00004637"/>
    </source>
</evidence>
<evidence type="ECO:0000313" key="16">
    <source>
        <dbReference type="EMBL" id="CEH13087.1"/>
    </source>
</evidence>
<dbReference type="GO" id="GO:0005524">
    <property type="term" value="F:ATP binding"/>
    <property type="evidence" value="ECO:0007669"/>
    <property type="project" value="UniProtKB-KW"/>
</dbReference>
<keyword evidence="8" id="KW-0809">Transit peptide</keyword>
<sequence>MAAATSAAAPSPRRHFSTTRAHRDAPPKSPFQAFIDTLREELRKSQDMQDNIRQLSGEAGKMQDSETMKRMREVYERARIVTSLKENPRLMRAAETLRKNGGHVGEAVNATLKQMEESELIKGLGAVSSRLARQLADSTAPVRNTEAYKAFSATLIEAFDDGGSSLRLYSNDEADARLARRIRREARLRKIGRLAPLLDPEDAGAGVGAGAAAAAKAADDPLVKAEAAGAAAGAAGAAQAQAQDAAGAGAEQGSAEATSDQSPPRSDSSSSNSKAKPKPRGYAVRVRGIAENPNAGEALVLRQEAGYKRAWSDFKDSNFLFRKMGEAREAYDESENPFVERLRGITETVGGWFAENETARVVGAFKMMEPSFTLDAFTRELREYVIPEIIDSYHSASRGLLRQWCGEATFNVLMATVDPYVQKGAIANGRLLDLKNVDILQAKMLENNVPVLIVSFSTQELMYFKDAKTGEIVAGSEERTDSCRYAMVLTRVDEEMHNEITGGWKVVELARRGQAAFL</sequence>
<comment type="similarity">
    <text evidence="2 13">Belongs to the Tim44 family.</text>
</comment>
<comment type="function">
    <text evidence="13">Essential component of the PAM complex, a complex required for the translocation of transit peptide-containing proteins from the inner membrane into the mitochondrial matrix in an ATP-dependent manner.</text>
</comment>
<feature type="region of interest" description="Disordered" evidence="14">
    <location>
        <begin position="243"/>
        <end position="283"/>
    </location>
</feature>
<evidence type="ECO:0000256" key="8">
    <source>
        <dbReference type="ARBA" id="ARBA00022946"/>
    </source>
</evidence>
<dbReference type="SMART" id="SM00978">
    <property type="entry name" value="Tim44"/>
    <property type="match status" value="1"/>
</dbReference>
<accession>A0A0P1BAP4</accession>
<dbReference type="FunFam" id="3.10.450.240:FF:000002">
    <property type="entry name" value="Mitochondrial import inner membrane translocase subunit TIM44"/>
    <property type="match status" value="1"/>
</dbReference>
<evidence type="ECO:0000256" key="9">
    <source>
        <dbReference type="ARBA" id="ARBA00023010"/>
    </source>
</evidence>
<keyword evidence="9 13" id="KW-0811">Translocation</keyword>
<dbReference type="InterPro" id="IPR007379">
    <property type="entry name" value="Tim44-like_dom"/>
</dbReference>
<keyword evidence="17" id="KW-1185">Reference proteome</keyword>
<evidence type="ECO:0000256" key="2">
    <source>
        <dbReference type="ARBA" id="ARBA00009597"/>
    </source>
</evidence>
<dbReference type="AlphaFoldDB" id="A0A0P1BAP4"/>
<evidence type="ECO:0000256" key="11">
    <source>
        <dbReference type="ARBA" id="ARBA00023136"/>
    </source>
</evidence>
<dbReference type="GO" id="GO:0030150">
    <property type="term" value="P:protein import into mitochondrial matrix"/>
    <property type="evidence" value="ECO:0007669"/>
    <property type="project" value="InterPro"/>
</dbReference>
<dbReference type="Pfam" id="PF04280">
    <property type="entry name" value="Tim44"/>
    <property type="match status" value="1"/>
</dbReference>
<dbReference type="Proteomes" id="UP000054845">
    <property type="component" value="Unassembled WGS sequence"/>
</dbReference>
<evidence type="ECO:0000313" key="17">
    <source>
        <dbReference type="Proteomes" id="UP000054845"/>
    </source>
</evidence>
<keyword evidence="10 13" id="KW-0496">Mitochondrion</keyword>
<proteinExistence type="inferred from homology"/>
<dbReference type="STRING" id="401625.A0A0P1BAP4"/>
<dbReference type="PANTHER" id="PTHR10721:SF1">
    <property type="entry name" value="MITOCHONDRIAL IMPORT INNER MEMBRANE TRANSLOCASE SUBUNIT TIM44"/>
    <property type="match status" value="1"/>
</dbReference>
<keyword evidence="5 13" id="KW-0999">Mitochondrion inner membrane</keyword>
<dbReference type="GO" id="GO:0051087">
    <property type="term" value="F:protein-folding chaperone binding"/>
    <property type="evidence" value="ECO:0007669"/>
    <property type="project" value="InterPro"/>
</dbReference>
<evidence type="ECO:0000256" key="4">
    <source>
        <dbReference type="ARBA" id="ARBA00022741"/>
    </source>
</evidence>
<dbReference type="SUPFAM" id="SSF54427">
    <property type="entry name" value="NTF2-like"/>
    <property type="match status" value="1"/>
</dbReference>
<dbReference type="PIRSF" id="PIRSF037871">
    <property type="entry name" value="TIM44"/>
    <property type="match status" value="1"/>
</dbReference>
<evidence type="ECO:0000256" key="13">
    <source>
        <dbReference type="PIRNR" id="PIRNR037871"/>
    </source>
</evidence>
<feature type="domain" description="Tim44-like" evidence="15">
    <location>
        <begin position="358"/>
        <end position="511"/>
    </location>
</feature>
<keyword evidence="3 13" id="KW-0813">Transport</keyword>
<evidence type="ECO:0000256" key="5">
    <source>
        <dbReference type="ARBA" id="ARBA00022792"/>
    </source>
</evidence>
<dbReference type="InterPro" id="IPR032710">
    <property type="entry name" value="NTF2-like_dom_sf"/>
</dbReference>
<dbReference type="PANTHER" id="PTHR10721">
    <property type="entry name" value="MITOCHONDRIAL IMPORT INNER MEMBRANE TRANSLOCASE SUBUNIT TIM44"/>
    <property type="match status" value="1"/>
</dbReference>